<dbReference type="InterPro" id="IPR035783">
    <property type="entry name" value="SPRYD3_SPRY"/>
</dbReference>
<dbReference type="Pfam" id="PF00622">
    <property type="entry name" value="SPRY"/>
    <property type="match status" value="2"/>
</dbReference>
<evidence type="ECO:0000259" key="1">
    <source>
        <dbReference type="PROSITE" id="PS50188"/>
    </source>
</evidence>
<evidence type="ECO:0000313" key="3">
    <source>
        <dbReference type="Proteomes" id="UP001497382"/>
    </source>
</evidence>
<dbReference type="AlphaFoldDB" id="A0AAV2B421"/>
<dbReference type="InterPro" id="IPR013320">
    <property type="entry name" value="ConA-like_dom_sf"/>
</dbReference>
<dbReference type="InterPro" id="IPR001870">
    <property type="entry name" value="B30.2/SPRY"/>
</dbReference>
<dbReference type="SMART" id="SM00449">
    <property type="entry name" value="SPRY"/>
    <property type="match status" value="2"/>
</dbReference>
<evidence type="ECO:0000313" key="2">
    <source>
        <dbReference type="EMBL" id="CAL1291001.1"/>
    </source>
</evidence>
<proteinExistence type="predicted"/>
<dbReference type="InterPro" id="IPR043136">
    <property type="entry name" value="B30.2/SPRY_sf"/>
</dbReference>
<dbReference type="PROSITE" id="PS50188">
    <property type="entry name" value="B302_SPRY"/>
    <property type="match status" value="2"/>
</dbReference>
<dbReference type="SUPFAM" id="SSF49899">
    <property type="entry name" value="Concanavalin A-like lectins/glucanases"/>
    <property type="match status" value="2"/>
</dbReference>
<organism evidence="2 3">
    <name type="scientific">Larinioides sclopetarius</name>
    <dbReference type="NCBI Taxonomy" id="280406"/>
    <lineage>
        <taxon>Eukaryota</taxon>
        <taxon>Metazoa</taxon>
        <taxon>Ecdysozoa</taxon>
        <taxon>Arthropoda</taxon>
        <taxon>Chelicerata</taxon>
        <taxon>Arachnida</taxon>
        <taxon>Araneae</taxon>
        <taxon>Araneomorphae</taxon>
        <taxon>Entelegynae</taxon>
        <taxon>Araneoidea</taxon>
        <taxon>Araneidae</taxon>
        <taxon>Larinioides</taxon>
    </lineage>
</organism>
<dbReference type="PANTHER" id="PTHR12864">
    <property type="entry name" value="RAN BINDING PROTEIN 9-RELATED"/>
    <property type="match status" value="1"/>
</dbReference>
<name>A0AAV2B421_9ARAC</name>
<accession>A0AAV2B421</accession>
<keyword evidence="3" id="KW-1185">Reference proteome</keyword>
<feature type="domain" description="B30.2/SPRY" evidence="1">
    <location>
        <begin position="215"/>
        <end position="450"/>
    </location>
</feature>
<protein>
    <recommendedName>
        <fullName evidence="1">B30.2/SPRY domain-containing protein</fullName>
    </recommendedName>
</protein>
<dbReference type="Gene3D" id="2.60.120.920">
    <property type="match status" value="2"/>
</dbReference>
<dbReference type="Proteomes" id="UP001497382">
    <property type="component" value="Unassembled WGS sequence"/>
</dbReference>
<comment type="caution">
    <text evidence="2">The sequence shown here is derived from an EMBL/GenBank/DDBJ whole genome shotgun (WGS) entry which is preliminary data.</text>
</comment>
<reference evidence="2 3" key="1">
    <citation type="submission" date="2024-04" db="EMBL/GenBank/DDBJ databases">
        <authorList>
            <person name="Rising A."/>
            <person name="Reimegard J."/>
            <person name="Sonavane S."/>
            <person name="Akerstrom W."/>
            <person name="Nylinder S."/>
            <person name="Hedman E."/>
            <person name="Kallberg Y."/>
        </authorList>
    </citation>
    <scope>NUCLEOTIDE SEQUENCE [LARGE SCALE GENOMIC DNA]</scope>
</reference>
<dbReference type="CDD" id="cd12908">
    <property type="entry name" value="SPRYD3"/>
    <property type="match status" value="1"/>
</dbReference>
<feature type="domain" description="B30.2/SPRY" evidence="1">
    <location>
        <begin position="30"/>
        <end position="224"/>
    </location>
</feature>
<dbReference type="InterPro" id="IPR050618">
    <property type="entry name" value="Ubq-SigPath_Reg"/>
</dbReference>
<dbReference type="InterPro" id="IPR003877">
    <property type="entry name" value="SPRY_dom"/>
</dbReference>
<sequence>MNFQVIVILDIRHAAERKLEDSILKNYLKLMDGVLQRHTSRLYGRALFERLCEHMKQVRQERVAIDGDLLSYAPDEFGNVGMYVAAEPLTPEHNYFEIEIVDPGVESNIVVGLVSAKHPLDQYPGWIPDSVGYHVGDGSLYRDAPKGVAFGPMCEAGDHIGVGIKFDPTASQNNKQNYCVVFFTNNGKEFGSTICSNTTGALYPAVGFHSTGEEVRLSLDMRWMPEEDMSMCIDSNEEEWSRLHDIKLNGAILEYSGRGKGIIDVGLAQAKYPLDTTHHYFEIEILDPGEHCYIAIGLARKDYPKYRHPGWNKGSIAYHADDGKIFVGSGVGDPFGPRCHKGDIMGCGIIFPRDFVSFYDCDLESNAPSSVNLDLEEDFSGSYSGESEDEEWWKEKENIETGVTIQVFFTRNGKTVGQKDVCIPKGGFYPTVGMLSSDERVKVDLHPLTG</sequence>
<dbReference type="InterPro" id="IPR044736">
    <property type="entry name" value="Gid1/RanBPM/SPLA_SPRY"/>
</dbReference>
<gene>
    <name evidence="2" type="ORF">LARSCL_LOCUS16826</name>
</gene>
<dbReference type="CDD" id="cd12885">
    <property type="entry name" value="SPRY_RanBP_like"/>
    <property type="match status" value="1"/>
</dbReference>
<dbReference type="EMBL" id="CAXIEN010000273">
    <property type="protein sequence ID" value="CAL1291001.1"/>
    <property type="molecule type" value="Genomic_DNA"/>
</dbReference>